<dbReference type="NCBIfam" id="TIGR01615">
    <property type="entry name" value="A_thal_3542"/>
    <property type="match status" value="1"/>
</dbReference>
<dbReference type="SMR" id="A0A2G2Y4K8"/>
<reference evidence="1 2" key="2">
    <citation type="journal article" date="2017" name="Genome Biol.">
        <title>New reference genome sequences of hot pepper reveal the massive evolution of plant disease-resistance genes by retroduplication.</title>
        <authorList>
            <person name="Kim S."/>
            <person name="Park J."/>
            <person name="Yeom S.I."/>
            <person name="Kim Y.M."/>
            <person name="Seo E."/>
            <person name="Kim K.T."/>
            <person name="Kim M.S."/>
            <person name="Lee J.M."/>
            <person name="Cheong K."/>
            <person name="Shin H.S."/>
            <person name="Kim S.B."/>
            <person name="Han K."/>
            <person name="Lee J."/>
            <person name="Park M."/>
            <person name="Lee H.A."/>
            <person name="Lee H.Y."/>
            <person name="Lee Y."/>
            <person name="Oh S."/>
            <person name="Lee J.H."/>
            <person name="Choi E."/>
            <person name="Choi E."/>
            <person name="Lee S.E."/>
            <person name="Jeon J."/>
            <person name="Kim H."/>
            <person name="Choi G."/>
            <person name="Song H."/>
            <person name="Lee J."/>
            <person name="Lee S.C."/>
            <person name="Kwon J.K."/>
            <person name="Lee H.Y."/>
            <person name="Koo N."/>
            <person name="Hong Y."/>
            <person name="Kim R.W."/>
            <person name="Kang W.H."/>
            <person name="Huh J.H."/>
            <person name="Kang B.C."/>
            <person name="Yang T.J."/>
            <person name="Lee Y.H."/>
            <person name="Bennetzen J.L."/>
            <person name="Choi D."/>
        </authorList>
    </citation>
    <scope>NUCLEOTIDE SEQUENCE [LARGE SCALE GENOMIC DNA]</scope>
    <source>
        <strain evidence="2">cv. CM334</strain>
    </source>
</reference>
<gene>
    <name evidence="1" type="ORF">T459_29085</name>
</gene>
<keyword evidence="2" id="KW-1185">Reference proteome</keyword>
<dbReference type="GO" id="GO:0009579">
    <property type="term" value="C:thylakoid"/>
    <property type="evidence" value="ECO:0007669"/>
    <property type="project" value="InterPro"/>
</dbReference>
<dbReference type="InterPro" id="IPR006502">
    <property type="entry name" value="PDDEXK-like"/>
</dbReference>
<dbReference type="EMBL" id="AYRZ02000012">
    <property type="protein sequence ID" value="PHT64660.1"/>
    <property type="molecule type" value="Genomic_DNA"/>
</dbReference>
<evidence type="ECO:0000313" key="1">
    <source>
        <dbReference type="EMBL" id="PHT64660.1"/>
    </source>
</evidence>
<accession>A0A2G2Y4K8</accession>
<dbReference type="GO" id="GO:0015979">
    <property type="term" value="P:photosynthesis"/>
    <property type="evidence" value="ECO:0007669"/>
    <property type="project" value="InterPro"/>
</dbReference>
<dbReference type="Proteomes" id="UP000222542">
    <property type="component" value="Unassembled WGS sequence"/>
</dbReference>
<dbReference type="InterPro" id="IPR036408">
    <property type="entry name" value="PSI_PsaA/B_sf"/>
</dbReference>
<dbReference type="OrthoDB" id="548115at2759"/>
<dbReference type="PANTHER" id="PTHR31579:SF42">
    <property type="entry name" value="DUF506 FAMILY PROTEIN (DUF506)"/>
    <property type="match status" value="1"/>
</dbReference>
<protein>
    <recommendedName>
        <fullName evidence="3">DUF506 family protein</fullName>
    </recommendedName>
</protein>
<dbReference type="Pfam" id="PF00223">
    <property type="entry name" value="PsaA_PsaB"/>
    <property type="match status" value="1"/>
</dbReference>
<sequence length="353" mass="40564">MARFVPMKFKRVTEAFDEVAKARIRENSGSEHSPASESVMNLSELVNSFLEGEVIVDDKLTEITDVNVDDNNNNCFDESKIKENLKDLFDCDDGSKRRIINAVKNALDDDEENERSSIEFKRRLMSRLRDRGFDVGLCKSKWEKASNRTSGSYEYIDVNMSSNRYIIEVSLAGEFEIARATRCYAKLLDIFPNVFVGKVEELKQVVRIMSRAMKKSMKKMDIYVPPWRRLGYMEAKWFGSYKRTTNENYQKINFDLMKKRDVGFVPIIRSSEPEVEISVDRDPVKTSFEEWVRPGRFSRAIAEGSDTTTWIWNLHADAHDFDSHHTRVFNCRGNIVASNSGIKIGNLAAALNG</sequence>
<dbReference type="PANTHER" id="PTHR31579">
    <property type="entry name" value="OS03G0796600 PROTEIN"/>
    <property type="match status" value="1"/>
</dbReference>
<dbReference type="SUPFAM" id="SSF81558">
    <property type="entry name" value="Photosystem I subunits PsaA/PsaB"/>
    <property type="match status" value="1"/>
</dbReference>
<proteinExistence type="predicted"/>
<name>A0A2G2Y4K8_CAPAN</name>
<dbReference type="GO" id="GO:0016020">
    <property type="term" value="C:membrane"/>
    <property type="evidence" value="ECO:0007669"/>
    <property type="project" value="InterPro"/>
</dbReference>
<dbReference type="InterPro" id="IPR001280">
    <property type="entry name" value="PSI_PsaA/B"/>
</dbReference>
<comment type="caution">
    <text evidence="1">The sequence shown here is derived from an EMBL/GenBank/DDBJ whole genome shotgun (WGS) entry which is preliminary data.</text>
</comment>
<dbReference type="Gene3D" id="1.20.1130.10">
    <property type="entry name" value="Photosystem I PsaA/PsaB"/>
    <property type="match status" value="1"/>
</dbReference>
<evidence type="ECO:0000313" key="2">
    <source>
        <dbReference type="Proteomes" id="UP000222542"/>
    </source>
</evidence>
<evidence type="ECO:0008006" key="3">
    <source>
        <dbReference type="Google" id="ProtNLM"/>
    </source>
</evidence>
<dbReference type="Pfam" id="PF04720">
    <property type="entry name" value="PDDEXK_6"/>
    <property type="match status" value="1"/>
</dbReference>
<organism evidence="1 2">
    <name type="scientific">Capsicum annuum</name>
    <name type="common">Capsicum pepper</name>
    <dbReference type="NCBI Taxonomy" id="4072"/>
    <lineage>
        <taxon>Eukaryota</taxon>
        <taxon>Viridiplantae</taxon>
        <taxon>Streptophyta</taxon>
        <taxon>Embryophyta</taxon>
        <taxon>Tracheophyta</taxon>
        <taxon>Spermatophyta</taxon>
        <taxon>Magnoliopsida</taxon>
        <taxon>eudicotyledons</taxon>
        <taxon>Gunneridae</taxon>
        <taxon>Pentapetalae</taxon>
        <taxon>asterids</taxon>
        <taxon>lamiids</taxon>
        <taxon>Solanales</taxon>
        <taxon>Solanaceae</taxon>
        <taxon>Solanoideae</taxon>
        <taxon>Capsiceae</taxon>
        <taxon>Capsicum</taxon>
    </lineage>
</organism>
<dbReference type="AlphaFoldDB" id="A0A2G2Y4K8"/>
<dbReference type="OMA" id="TFNGYKE"/>
<dbReference type="Gramene" id="PHT64660">
    <property type="protein sequence ID" value="PHT64660"/>
    <property type="gene ID" value="T459_29085"/>
</dbReference>
<reference evidence="1 2" key="1">
    <citation type="journal article" date="2014" name="Nat. Genet.">
        <title>Genome sequence of the hot pepper provides insights into the evolution of pungency in Capsicum species.</title>
        <authorList>
            <person name="Kim S."/>
            <person name="Park M."/>
            <person name="Yeom S.I."/>
            <person name="Kim Y.M."/>
            <person name="Lee J.M."/>
            <person name="Lee H.A."/>
            <person name="Seo E."/>
            <person name="Choi J."/>
            <person name="Cheong K."/>
            <person name="Kim K.T."/>
            <person name="Jung K."/>
            <person name="Lee G.W."/>
            <person name="Oh S.K."/>
            <person name="Bae C."/>
            <person name="Kim S.B."/>
            <person name="Lee H.Y."/>
            <person name="Kim S.Y."/>
            <person name="Kim M.S."/>
            <person name="Kang B.C."/>
            <person name="Jo Y.D."/>
            <person name="Yang H.B."/>
            <person name="Jeong H.J."/>
            <person name="Kang W.H."/>
            <person name="Kwon J.K."/>
            <person name="Shin C."/>
            <person name="Lim J.Y."/>
            <person name="Park J.H."/>
            <person name="Huh J.H."/>
            <person name="Kim J.S."/>
            <person name="Kim B.D."/>
            <person name="Cohen O."/>
            <person name="Paran I."/>
            <person name="Suh M.C."/>
            <person name="Lee S.B."/>
            <person name="Kim Y.K."/>
            <person name="Shin Y."/>
            <person name="Noh S.J."/>
            <person name="Park J."/>
            <person name="Seo Y.S."/>
            <person name="Kwon S.Y."/>
            <person name="Kim H.A."/>
            <person name="Park J.M."/>
            <person name="Kim H.J."/>
            <person name="Choi S.B."/>
            <person name="Bosland P.W."/>
            <person name="Reeves G."/>
            <person name="Jo S.H."/>
            <person name="Lee B.W."/>
            <person name="Cho H.T."/>
            <person name="Choi H.S."/>
            <person name="Lee M.S."/>
            <person name="Yu Y."/>
            <person name="Do Choi Y."/>
            <person name="Park B.S."/>
            <person name="van Deynze A."/>
            <person name="Ashrafi H."/>
            <person name="Hill T."/>
            <person name="Kim W.T."/>
            <person name="Pai H.S."/>
            <person name="Ahn H.K."/>
            <person name="Yeam I."/>
            <person name="Giovannoni J.J."/>
            <person name="Rose J.K."/>
            <person name="Sorensen I."/>
            <person name="Lee S.J."/>
            <person name="Kim R.W."/>
            <person name="Choi I.Y."/>
            <person name="Choi B.S."/>
            <person name="Lim J.S."/>
            <person name="Lee Y.H."/>
            <person name="Choi D."/>
        </authorList>
    </citation>
    <scope>NUCLEOTIDE SEQUENCE [LARGE SCALE GENOMIC DNA]</scope>
    <source>
        <strain evidence="2">cv. CM334</strain>
    </source>
</reference>